<evidence type="ECO:0000256" key="3">
    <source>
        <dbReference type="ARBA" id="ARBA00018222"/>
    </source>
</evidence>
<comment type="similarity">
    <text evidence="2">Belongs to the geminin family.</text>
</comment>
<evidence type="ECO:0000313" key="16">
    <source>
        <dbReference type="Proteomes" id="UP000752171"/>
    </source>
</evidence>
<keyword evidence="9" id="KW-0539">Nucleus</keyword>
<evidence type="ECO:0000256" key="14">
    <source>
        <dbReference type="SAM" id="MobiDB-lite"/>
    </source>
</evidence>
<keyword evidence="4" id="KW-0970">Cilium biogenesis/degradation</keyword>
<dbReference type="EMBL" id="JAICCE010000020">
    <property type="protein sequence ID" value="KAG9263366.1"/>
    <property type="molecule type" value="Genomic_DNA"/>
</dbReference>
<dbReference type="PANTHER" id="PTHR13372">
    <property type="entry name" value="GEMININ"/>
    <property type="match status" value="1"/>
</dbReference>
<feature type="compositionally biased region" description="Basic and acidic residues" evidence="14">
    <location>
        <begin position="157"/>
        <end position="168"/>
    </location>
</feature>
<keyword evidence="6 13" id="KW-0175">Coiled coil</keyword>
<feature type="compositionally biased region" description="Polar residues" evidence="14">
    <location>
        <begin position="347"/>
        <end position="381"/>
    </location>
</feature>
<comment type="caution">
    <text evidence="15">The sequence shown here is derived from an EMBL/GenBank/DDBJ whole genome shotgun (WGS) entry which is preliminary data.</text>
</comment>
<protein>
    <recommendedName>
        <fullName evidence="3">Multicilin</fullName>
    </recommendedName>
    <alternativeName>
        <fullName evidence="11">Multiciliate differentiation and DNA synthesis-associated cell cycle protein</fullName>
    </alternativeName>
    <alternativeName>
        <fullName evidence="12">Protein Idas</fullName>
    </alternativeName>
</protein>
<feature type="compositionally biased region" description="Polar residues" evidence="14">
    <location>
        <begin position="205"/>
        <end position="239"/>
    </location>
</feature>
<proteinExistence type="inferred from homology"/>
<evidence type="ECO:0000313" key="15">
    <source>
        <dbReference type="EMBL" id="KAG9263366.1"/>
    </source>
</evidence>
<keyword evidence="7" id="KW-0010">Activator</keyword>
<accession>A0A8T2L245</accession>
<dbReference type="Proteomes" id="UP000752171">
    <property type="component" value="Unassembled WGS sequence"/>
</dbReference>
<reference evidence="15 16" key="1">
    <citation type="submission" date="2021-07" db="EMBL/GenBank/DDBJ databases">
        <authorList>
            <person name="Imarazene B."/>
            <person name="Zahm M."/>
            <person name="Klopp C."/>
            <person name="Cabau C."/>
            <person name="Beille S."/>
            <person name="Jouanno E."/>
            <person name="Castinel A."/>
            <person name="Lluch J."/>
            <person name="Gil L."/>
            <person name="Kuchtly C."/>
            <person name="Lopez Roques C."/>
            <person name="Donnadieu C."/>
            <person name="Parrinello H."/>
            <person name="Journot L."/>
            <person name="Du K."/>
            <person name="Schartl M."/>
            <person name="Retaux S."/>
            <person name="Guiguen Y."/>
        </authorList>
    </citation>
    <scope>NUCLEOTIDE SEQUENCE [LARGE SCALE GENOMIC DNA]</scope>
    <source>
        <strain evidence="15">Pach_M1</strain>
        <tissue evidence="15">Testis</tissue>
    </source>
</reference>
<dbReference type="GO" id="GO:0008156">
    <property type="term" value="P:negative regulation of DNA replication"/>
    <property type="evidence" value="ECO:0007669"/>
    <property type="project" value="TreeGrafter"/>
</dbReference>
<name>A0A8T2L245_ASTMX</name>
<evidence type="ECO:0000256" key="2">
    <source>
        <dbReference type="ARBA" id="ARBA00007979"/>
    </source>
</evidence>
<evidence type="ECO:0000256" key="13">
    <source>
        <dbReference type="SAM" id="Coils"/>
    </source>
</evidence>
<dbReference type="PANTHER" id="PTHR13372:SF3">
    <property type="entry name" value="MULTICILIN"/>
    <property type="match status" value="1"/>
</dbReference>
<feature type="compositionally biased region" description="Polar residues" evidence="14">
    <location>
        <begin position="248"/>
        <end position="275"/>
    </location>
</feature>
<evidence type="ECO:0000256" key="10">
    <source>
        <dbReference type="ARBA" id="ARBA00023306"/>
    </source>
</evidence>
<keyword evidence="8" id="KW-0804">Transcription</keyword>
<dbReference type="GO" id="GO:0005634">
    <property type="term" value="C:nucleus"/>
    <property type="evidence" value="ECO:0007669"/>
    <property type="project" value="UniProtKB-SubCell"/>
</dbReference>
<dbReference type="AlphaFoldDB" id="A0A8T2L245"/>
<evidence type="ECO:0000256" key="12">
    <source>
        <dbReference type="ARBA" id="ARBA00033197"/>
    </source>
</evidence>
<evidence type="ECO:0000256" key="8">
    <source>
        <dbReference type="ARBA" id="ARBA00023163"/>
    </source>
</evidence>
<feature type="compositionally biased region" description="Polar residues" evidence="14">
    <location>
        <begin position="286"/>
        <end position="302"/>
    </location>
</feature>
<evidence type="ECO:0000256" key="5">
    <source>
        <dbReference type="ARBA" id="ARBA00023015"/>
    </source>
</evidence>
<dbReference type="SUPFAM" id="SSF111469">
    <property type="entry name" value="Geminin coiled-coil domain"/>
    <property type="match status" value="1"/>
</dbReference>
<evidence type="ECO:0000256" key="6">
    <source>
        <dbReference type="ARBA" id="ARBA00023054"/>
    </source>
</evidence>
<evidence type="ECO:0000256" key="11">
    <source>
        <dbReference type="ARBA" id="ARBA00031136"/>
    </source>
</evidence>
<feature type="compositionally biased region" description="Polar residues" evidence="14">
    <location>
        <begin position="171"/>
        <end position="188"/>
    </location>
</feature>
<keyword evidence="5" id="KW-0805">Transcription regulation</keyword>
<dbReference type="GO" id="GO:0045786">
    <property type="term" value="P:negative regulation of cell cycle"/>
    <property type="evidence" value="ECO:0007669"/>
    <property type="project" value="TreeGrafter"/>
</dbReference>
<dbReference type="GO" id="GO:0030030">
    <property type="term" value="P:cell projection organization"/>
    <property type="evidence" value="ECO:0007669"/>
    <property type="project" value="UniProtKB-KW"/>
</dbReference>
<dbReference type="CDD" id="cd22590">
    <property type="entry name" value="McIdas_CC"/>
    <property type="match status" value="1"/>
</dbReference>
<evidence type="ECO:0000256" key="1">
    <source>
        <dbReference type="ARBA" id="ARBA00004123"/>
    </source>
</evidence>
<dbReference type="InterPro" id="IPR022786">
    <property type="entry name" value="Geminin/Multicilin"/>
</dbReference>
<feature type="region of interest" description="Disordered" evidence="14">
    <location>
        <begin position="143"/>
        <end position="398"/>
    </location>
</feature>
<evidence type="ECO:0000256" key="7">
    <source>
        <dbReference type="ARBA" id="ARBA00023159"/>
    </source>
</evidence>
<comment type="subcellular location">
    <subcellularLocation>
        <location evidence="1">Nucleus</location>
    </subcellularLocation>
</comment>
<evidence type="ECO:0000256" key="4">
    <source>
        <dbReference type="ARBA" id="ARBA00022794"/>
    </source>
</evidence>
<evidence type="ECO:0000256" key="9">
    <source>
        <dbReference type="ARBA" id="ARBA00023242"/>
    </source>
</evidence>
<gene>
    <name evidence="15" type="ORF">AMEX_G23392</name>
</gene>
<dbReference type="Gene3D" id="1.20.5.1180">
    <property type="entry name" value="Geminin coiled-coil domain"/>
    <property type="match status" value="1"/>
</dbReference>
<sequence length="517" mass="57732">MRLLQPQDINDQWSGDEPGSEIIFDLVDSEESLCTDSSEILTLEAEEPSTDPLDNALEFNRQLHVSLQKKQEEISALKEKNAQLKELAKQAEHYAKIMGPVSRPASGHKLLTHCCNAELSEWHLAASENFWLPSASINTQQQALSKTGGVKRQLWPNDHDGISKDSEPGIHSSSSDQDLYSRCSNQDPYSVGSDQDPCPGRSDQDPISRSSDQDPYSRSSIQDPFSIHSGQDPFSTSADSLLRHCNQDPYSRSTDQDSYSGRSAQDPISRNSDQDPFSIVYDQDHFSTSSEQDPSLTSSDQDPSSRRSNPDLFSGGSNQDPFSRCSDKEPFLYIPGQGTFSKRSDQDPFTGSSNQDPYTKTSDPNSLLQNFDQDPFSTSFDQDPYSEADEENHSDPKRLKLDLERLQLDSSGKFCLTEPVLMKSRLESPSHQTSRCSQSLNTEMIQVFGAFHGLKVVRARRSITSDRSDCGREGAACFRTSVREHSTVRTNVFLHGKTFTSHTPDGSCRFLWVPNQN</sequence>
<feature type="coiled-coil region" evidence="13">
    <location>
        <begin position="60"/>
        <end position="97"/>
    </location>
</feature>
<dbReference type="Pfam" id="PF07412">
    <property type="entry name" value="Geminin"/>
    <property type="match status" value="1"/>
</dbReference>
<organism evidence="15 16">
    <name type="scientific">Astyanax mexicanus</name>
    <name type="common">Blind cave fish</name>
    <name type="synonym">Astyanax fasciatus mexicanus</name>
    <dbReference type="NCBI Taxonomy" id="7994"/>
    <lineage>
        <taxon>Eukaryota</taxon>
        <taxon>Metazoa</taxon>
        <taxon>Chordata</taxon>
        <taxon>Craniata</taxon>
        <taxon>Vertebrata</taxon>
        <taxon>Euteleostomi</taxon>
        <taxon>Actinopterygii</taxon>
        <taxon>Neopterygii</taxon>
        <taxon>Teleostei</taxon>
        <taxon>Ostariophysi</taxon>
        <taxon>Characiformes</taxon>
        <taxon>Characoidei</taxon>
        <taxon>Acestrorhamphidae</taxon>
        <taxon>Acestrorhamphinae</taxon>
        <taxon>Astyanax</taxon>
    </lineage>
</organism>
<keyword evidence="10" id="KW-0131">Cell cycle</keyword>